<name>A0A1B6CMG6_9HEMI</name>
<evidence type="ECO:0000256" key="1">
    <source>
        <dbReference type="SAM" id="MobiDB-lite"/>
    </source>
</evidence>
<accession>A0A1B6CMG6</accession>
<gene>
    <name evidence="2" type="ORF">g.10852</name>
</gene>
<feature type="region of interest" description="Disordered" evidence="1">
    <location>
        <begin position="21"/>
        <end position="40"/>
    </location>
</feature>
<dbReference type="EMBL" id="GEDC01022817">
    <property type="protein sequence ID" value="JAS14481.1"/>
    <property type="molecule type" value="Transcribed_RNA"/>
</dbReference>
<reference evidence="2" key="1">
    <citation type="submission" date="2015-12" db="EMBL/GenBank/DDBJ databases">
        <title>De novo transcriptome assembly of four potential Pierce s Disease insect vectors from Arizona vineyards.</title>
        <authorList>
            <person name="Tassone E.E."/>
        </authorList>
    </citation>
    <scope>NUCLEOTIDE SEQUENCE</scope>
</reference>
<sequence>EECQMLAEGRLEEESCTATLTRRSVGSSTLDTSSDSGSSGCDVAFECDFPSGTIKRKPPKLPLTATTRQLKEIAIGGSPQKSIERVQSFESLPPPPPELLESDLINLPDDVDLPPPPPPPPRLAPPSTAFLQDLQRVMRRKWQVAQKCKQDLSTTPHEVLGFRDPPDYRETNVSNWVAQHYGGGQSLYENIYRPGVPLTPVKKRPPPPPPRADTTQLTTRQGQKC</sequence>
<feature type="compositionally biased region" description="Polar residues" evidence="1">
    <location>
        <begin position="213"/>
        <end position="225"/>
    </location>
</feature>
<evidence type="ECO:0000313" key="2">
    <source>
        <dbReference type="EMBL" id="JAS14481.1"/>
    </source>
</evidence>
<proteinExistence type="predicted"/>
<feature type="compositionally biased region" description="Pro residues" evidence="1">
    <location>
        <begin position="113"/>
        <end position="124"/>
    </location>
</feature>
<feature type="region of interest" description="Disordered" evidence="1">
    <location>
        <begin position="71"/>
        <end position="128"/>
    </location>
</feature>
<organism evidence="2">
    <name type="scientific">Clastoptera arizonana</name>
    <name type="common">Arizona spittle bug</name>
    <dbReference type="NCBI Taxonomy" id="38151"/>
    <lineage>
        <taxon>Eukaryota</taxon>
        <taxon>Metazoa</taxon>
        <taxon>Ecdysozoa</taxon>
        <taxon>Arthropoda</taxon>
        <taxon>Hexapoda</taxon>
        <taxon>Insecta</taxon>
        <taxon>Pterygota</taxon>
        <taxon>Neoptera</taxon>
        <taxon>Paraneoptera</taxon>
        <taxon>Hemiptera</taxon>
        <taxon>Auchenorrhyncha</taxon>
        <taxon>Cercopoidea</taxon>
        <taxon>Clastopteridae</taxon>
        <taxon>Clastoptera</taxon>
    </lineage>
</organism>
<feature type="non-terminal residue" evidence="2">
    <location>
        <position position="1"/>
    </location>
</feature>
<protein>
    <submittedName>
        <fullName evidence="2">Uncharacterized protein</fullName>
    </submittedName>
</protein>
<feature type="region of interest" description="Disordered" evidence="1">
    <location>
        <begin position="195"/>
        <end position="225"/>
    </location>
</feature>
<feature type="compositionally biased region" description="Low complexity" evidence="1">
    <location>
        <begin position="24"/>
        <end position="40"/>
    </location>
</feature>
<dbReference type="AlphaFoldDB" id="A0A1B6CMG6"/>